<dbReference type="HOGENOM" id="CLU_104194_2_2_2"/>
<dbReference type="Pfam" id="PF02579">
    <property type="entry name" value="Nitro_FeMo-Co"/>
    <property type="match status" value="1"/>
</dbReference>
<dbReference type="InterPro" id="IPR003731">
    <property type="entry name" value="Di-Nase_FeMo-co_biosynth"/>
</dbReference>
<dbReference type="Proteomes" id="UP000019434">
    <property type="component" value="Chromosome"/>
</dbReference>
<sequence length="124" mass="13768">MRIAVPLAGDDFESEVSEHFGRTRRFAIVDAENGEIRDVRIVEFPFEEHGPGDIPNFLREQGVEVVLAYGIGRKAIAHFEALGVQVIPGIGGKARKAVEAFLRGTAESDPLWKERISEGREHKT</sequence>
<organism evidence="2 3">
    <name type="scientific">Thermococcus nautili</name>
    <dbReference type="NCBI Taxonomy" id="195522"/>
    <lineage>
        <taxon>Archaea</taxon>
        <taxon>Methanobacteriati</taxon>
        <taxon>Methanobacteriota</taxon>
        <taxon>Thermococci</taxon>
        <taxon>Thermococcales</taxon>
        <taxon>Thermococcaceae</taxon>
        <taxon>Thermococcus</taxon>
    </lineage>
</organism>
<dbReference type="PANTHER" id="PTHR33937">
    <property type="entry name" value="IRON-MOLYBDENUM PROTEIN-RELATED-RELATED"/>
    <property type="match status" value="1"/>
</dbReference>
<evidence type="ECO:0000259" key="1">
    <source>
        <dbReference type="Pfam" id="PF02579"/>
    </source>
</evidence>
<feature type="domain" description="Dinitrogenase iron-molybdenum cofactor biosynthesis" evidence="1">
    <location>
        <begin position="13"/>
        <end position="102"/>
    </location>
</feature>
<reference evidence="2 3" key="1">
    <citation type="submission" date="2014-02" db="EMBL/GenBank/DDBJ databases">
        <title>Genome Sequence of an Hyperthermophilic Archaeon, Thermococcus nautili 30-1, producing viral vesicles.</title>
        <authorList>
            <person name="Oberto J."/>
            <person name="Gaudin M."/>
            <person name="Cossu M."/>
            <person name="Gorlas A."/>
            <person name="Slesarev A."/>
            <person name="Marguet E."/>
            <person name="Forterre P."/>
        </authorList>
    </citation>
    <scope>NUCLEOTIDE SEQUENCE [LARGE SCALE GENOMIC DNA]</scope>
    <source>
        <strain evidence="2 3">30-1</strain>
    </source>
</reference>
<dbReference type="InterPro" id="IPR036105">
    <property type="entry name" value="DiNase_FeMo-co_biosyn_sf"/>
</dbReference>
<dbReference type="Gene3D" id="3.30.420.130">
    <property type="entry name" value="Dinitrogenase iron-molybdenum cofactor biosynthesis domain"/>
    <property type="match status" value="1"/>
</dbReference>
<protein>
    <recommendedName>
        <fullName evidence="1">Dinitrogenase iron-molybdenum cofactor biosynthesis domain-containing protein</fullName>
    </recommendedName>
</protein>
<proteinExistence type="predicted"/>
<evidence type="ECO:0000313" key="3">
    <source>
        <dbReference type="Proteomes" id="UP000019434"/>
    </source>
</evidence>
<dbReference type="KEGG" id="tnu:BD01_0142"/>
<keyword evidence="3" id="KW-1185">Reference proteome</keyword>
<dbReference type="InterPro" id="IPR033913">
    <property type="entry name" value="MTH1175_dom"/>
</dbReference>
<dbReference type="CDD" id="cd00851">
    <property type="entry name" value="MTH1175"/>
    <property type="match status" value="1"/>
</dbReference>
<dbReference type="SUPFAM" id="SSF53146">
    <property type="entry name" value="Nitrogenase accessory factor-like"/>
    <property type="match status" value="1"/>
</dbReference>
<accession>W8NRF0</accession>
<dbReference type="STRING" id="195522.BD01_0142"/>
<dbReference type="PANTHER" id="PTHR33937:SF2">
    <property type="entry name" value="DINITROGENASE IRON-MOLYBDENUM COFACTOR BIOSYNTHESIS DOMAIN-CONTAINING PROTEIN"/>
    <property type="match status" value="1"/>
</dbReference>
<dbReference type="EMBL" id="CP007264">
    <property type="protein sequence ID" value="AHL21773.1"/>
    <property type="molecule type" value="Genomic_DNA"/>
</dbReference>
<dbReference type="OrthoDB" id="85838at2157"/>
<dbReference type="eggNOG" id="arCOG02734">
    <property type="taxonomic scope" value="Archaea"/>
</dbReference>
<name>W8NRF0_9EURY</name>
<dbReference type="InterPro" id="IPR051840">
    <property type="entry name" value="NifX/NifY_domain"/>
</dbReference>
<evidence type="ECO:0000313" key="2">
    <source>
        <dbReference type="EMBL" id="AHL21773.1"/>
    </source>
</evidence>
<dbReference type="AlphaFoldDB" id="W8NRF0"/>
<gene>
    <name evidence="2" type="ORF">BD01_0142</name>
</gene>